<accession>A0AAV7HXT2</accession>
<comment type="caution">
    <text evidence="1">The sequence shown here is derived from an EMBL/GenBank/DDBJ whole genome shotgun (WGS) entry which is preliminary data.</text>
</comment>
<reference evidence="1 2" key="1">
    <citation type="journal article" date="2021" name="J. Hered.">
        <title>A chromosome-level genome assembly of the parasitoid wasp, Cotesia glomerata (Hymenoptera: Braconidae).</title>
        <authorList>
            <person name="Pinto B.J."/>
            <person name="Weis J.J."/>
            <person name="Gamble T."/>
            <person name="Ode P.J."/>
            <person name="Paul R."/>
            <person name="Zaspel J.M."/>
        </authorList>
    </citation>
    <scope>NUCLEOTIDE SEQUENCE [LARGE SCALE GENOMIC DNA]</scope>
    <source>
        <strain evidence="1">CgM1</strain>
    </source>
</reference>
<protein>
    <submittedName>
        <fullName evidence="1">Uncharacterized protein</fullName>
    </submittedName>
</protein>
<proteinExistence type="predicted"/>
<sequence>MKNKAKNQNNEVETIFKSVIPLIQVIADLNKSKFNIKEWRFYAPDDLPQQDDGFRNAEVKEYARKNILSMLMNAETDDRDDEMTRNRNRLRDEILKNRFTQYSMQDLTISIEQKPVDGFQCTAHYLGKILK</sequence>
<dbReference type="Proteomes" id="UP000826195">
    <property type="component" value="Unassembled WGS sequence"/>
</dbReference>
<keyword evidence="2" id="KW-1185">Reference proteome</keyword>
<organism evidence="1 2">
    <name type="scientific">Cotesia glomerata</name>
    <name type="common">Lepidopteran parasitic wasp</name>
    <name type="synonym">Apanteles glomeratus</name>
    <dbReference type="NCBI Taxonomy" id="32391"/>
    <lineage>
        <taxon>Eukaryota</taxon>
        <taxon>Metazoa</taxon>
        <taxon>Ecdysozoa</taxon>
        <taxon>Arthropoda</taxon>
        <taxon>Hexapoda</taxon>
        <taxon>Insecta</taxon>
        <taxon>Pterygota</taxon>
        <taxon>Neoptera</taxon>
        <taxon>Endopterygota</taxon>
        <taxon>Hymenoptera</taxon>
        <taxon>Apocrita</taxon>
        <taxon>Ichneumonoidea</taxon>
        <taxon>Braconidae</taxon>
        <taxon>Microgastrinae</taxon>
        <taxon>Cotesia</taxon>
    </lineage>
</organism>
<name>A0AAV7HXT2_COTGL</name>
<dbReference type="AlphaFoldDB" id="A0AAV7HXT2"/>
<evidence type="ECO:0000313" key="2">
    <source>
        <dbReference type="Proteomes" id="UP000826195"/>
    </source>
</evidence>
<evidence type="ECO:0000313" key="1">
    <source>
        <dbReference type="EMBL" id="KAH0537664.1"/>
    </source>
</evidence>
<gene>
    <name evidence="1" type="ORF">KQX54_000913</name>
</gene>
<dbReference type="EMBL" id="JAHXZJ010002626">
    <property type="protein sequence ID" value="KAH0537664.1"/>
    <property type="molecule type" value="Genomic_DNA"/>
</dbReference>